<evidence type="ECO:0000313" key="3">
    <source>
        <dbReference type="Proteomes" id="UP000198309"/>
    </source>
</evidence>
<organism evidence="1 4">
    <name type="scientific">Pseudomonas delhiensis</name>
    <dbReference type="NCBI Taxonomy" id="366289"/>
    <lineage>
        <taxon>Bacteria</taxon>
        <taxon>Pseudomonadati</taxon>
        <taxon>Pseudomonadota</taxon>
        <taxon>Gammaproteobacteria</taxon>
        <taxon>Pseudomonadales</taxon>
        <taxon>Pseudomonadaceae</taxon>
        <taxon>Pseudomonas</taxon>
    </lineage>
</organism>
<dbReference type="AlphaFoldDB" id="A0A239NCI2"/>
<protein>
    <submittedName>
        <fullName evidence="1">Uncharacterized protein</fullName>
    </submittedName>
</protein>
<gene>
    <name evidence="1" type="ORF">SAMN05216189_104715</name>
    <name evidence="2" type="ORF">SAMN06295949_14215</name>
</gene>
<dbReference type="EMBL" id="FNEC01000047">
    <property type="protein sequence ID" value="SDK68021.1"/>
    <property type="molecule type" value="Genomic_DNA"/>
</dbReference>
<dbReference type="Proteomes" id="UP000199693">
    <property type="component" value="Unassembled WGS sequence"/>
</dbReference>
<reference evidence="1 4" key="1">
    <citation type="submission" date="2016-10" db="EMBL/GenBank/DDBJ databases">
        <authorList>
            <person name="de Groot N.N."/>
        </authorList>
    </citation>
    <scope>NUCLEOTIDE SEQUENCE [LARGE SCALE GENOMIC DNA]</scope>
    <source>
        <strain evidence="1 4">CCM 7361</strain>
    </source>
</reference>
<reference evidence="2 3" key="2">
    <citation type="submission" date="2017-06" db="EMBL/GenBank/DDBJ databases">
        <authorList>
            <person name="Varghese N."/>
            <person name="Submissions S."/>
        </authorList>
    </citation>
    <scope>NUCLEOTIDE SEQUENCE [LARGE SCALE GENOMIC DNA]</scope>
    <source>
        <strain evidence="2 3">RLD-1</strain>
    </source>
</reference>
<dbReference type="Proteomes" id="UP000198309">
    <property type="component" value="Unassembled WGS sequence"/>
</dbReference>
<accession>A0A239NCI2</accession>
<keyword evidence="3" id="KW-1185">Reference proteome</keyword>
<proteinExistence type="predicted"/>
<sequence length="93" mass="9988">MTMKNGACAPTGSAYPKKATELFDVSHPQATRALLGPFLSVADAKCSRTVMHSAGAVVTSSLVEHLDDLTYWHEVNNGQVFRAFADVREVAHG</sequence>
<evidence type="ECO:0000313" key="2">
    <source>
        <dbReference type="EMBL" id="SNT52621.1"/>
    </source>
</evidence>
<evidence type="ECO:0000313" key="4">
    <source>
        <dbReference type="Proteomes" id="UP000199693"/>
    </source>
</evidence>
<dbReference type="RefSeq" id="WP_089394521.1">
    <property type="nucleotide sequence ID" value="NZ_FNEC01000047.1"/>
</dbReference>
<evidence type="ECO:0000313" key="1">
    <source>
        <dbReference type="EMBL" id="SDK68021.1"/>
    </source>
</evidence>
<dbReference type="EMBL" id="FZPC01000042">
    <property type="protein sequence ID" value="SNT52621.1"/>
    <property type="molecule type" value="Genomic_DNA"/>
</dbReference>
<name>A0A239NCI2_9PSED</name>